<dbReference type="GeneID" id="25977475"/>
<organism evidence="3">
    <name type="scientific">Grosmannia clavigera (strain kw1407 / UAMH 11150)</name>
    <name type="common">Blue stain fungus</name>
    <name type="synonym">Graphiocladiella clavigera</name>
    <dbReference type="NCBI Taxonomy" id="655863"/>
    <lineage>
        <taxon>Eukaryota</taxon>
        <taxon>Fungi</taxon>
        <taxon>Dikarya</taxon>
        <taxon>Ascomycota</taxon>
        <taxon>Pezizomycotina</taxon>
        <taxon>Sordariomycetes</taxon>
        <taxon>Sordariomycetidae</taxon>
        <taxon>Ophiostomatales</taxon>
        <taxon>Ophiostomataceae</taxon>
        <taxon>Leptographium</taxon>
    </lineage>
</organism>
<evidence type="ECO:0000313" key="3">
    <source>
        <dbReference type="Proteomes" id="UP000007796"/>
    </source>
</evidence>
<reference evidence="2 3" key="1">
    <citation type="journal article" date="2011" name="Proc. Natl. Acad. Sci. U.S.A.">
        <title>Genome and transcriptome analyses of the mountain pine beetle-fungal symbiont Grosmannia clavigera, a lodgepole pine pathogen.</title>
        <authorList>
            <person name="DiGuistini S."/>
            <person name="Wang Y."/>
            <person name="Liao N.Y."/>
            <person name="Taylor G."/>
            <person name="Tanguay P."/>
            <person name="Feau N."/>
            <person name="Henrissat B."/>
            <person name="Chan S.K."/>
            <person name="Hesse-Orce U."/>
            <person name="Alamouti S.M."/>
            <person name="Tsui C.K.M."/>
            <person name="Docking R.T."/>
            <person name="Levasseur A."/>
            <person name="Haridas S."/>
            <person name="Robertson G."/>
            <person name="Birol I."/>
            <person name="Holt R.A."/>
            <person name="Marra M.A."/>
            <person name="Hamelin R.C."/>
            <person name="Hirst M."/>
            <person name="Jones S.J.M."/>
            <person name="Bohlmann J."/>
            <person name="Breuil C."/>
        </authorList>
    </citation>
    <scope>NUCLEOTIDE SEQUENCE [LARGE SCALE GENOMIC DNA]</scope>
    <source>
        <strain evidence="3">kw1407 / UAMH 11150</strain>
    </source>
</reference>
<gene>
    <name evidence="2" type="ORF">CMQ_4281</name>
</gene>
<dbReference type="RefSeq" id="XP_014167912.1">
    <property type="nucleotide sequence ID" value="XM_014312437.1"/>
</dbReference>
<sequence length="85" mass="8892">MRAGHYDTFATATATATAVFLSPREPRPVGSPTRWGALACASAPLVGEDISLFLARGSLMRSKRKTTPARTGTPELSSTLSESPG</sequence>
<feature type="region of interest" description="Disordered" evidence="1">
    <location>
        <begin position="61"/>
        <end position="85"/>
    </location>
</feature>
<evidence type="ECO:0000313" key="2">
    <source>
        <dbReference type="EMBL" id="EFW98429.1"/>
    </source>
</evidence>
<dbReference type="HOGENOM" id="CLU_2512853_0_0_1"/>
<evidence type="ECO:0000256" key="1">
    <source>
        <dbReference type="SAM" id="MobiDB-lite"/>
    </source>
</evidence>
<accession>F0XU46</accession>
<name>F0XU46_GROCL</name>
<feature type="compositionally biased region" description="Polar residues" evidence="1">
    <location>
        <begin position="68"/>
        <end position="85"/>
    </location>
</feature>
<dbReference type="EMBL" id="GL630006">
    <property type="protein sequence ID" value="EFW98429.1"/>
    <property type="molecule type" value="Genomic_DNA"/>
</dbReference>
<dbReference type="AlphaFoldDB" id="F0XU46"/>
<dbReference type="Proteomes" id="UP000007796">
    <property type="component" value="Unassembled WGS sequence"/>
</dbReference>
<protein>
    <submittedName>
        <fullName evidence="2">Uncharacterized protein</fullName>
    </submittedName>
</protein>
<dbReference type="InParanoid" id="F0XU46"/>
<keyword evidence="3" id="KW-1185">Reference proteome</keyword>
<proteinExistence type="predicted"/>